<dbReference type="Proteomes" id="UP000785679">
    <property type="component" value="Unassembled WGS sequence"/>
</dbReference>
<dbReference type="AlphaFoldDB" id="A0A8J8TAN4"/>
<proteinExistence type="predicted"/>
<comment type="caution">
    <text evidence="1">The sequence shown here is derived from an EMBL/GenBank/DDBJ whole genome shotgun (WGS) entry which is preliminary data.</text>
</comment>
<accession>A0A8J8TAN4</accession>
<gene>
    <name evidence="1" type="ORF">FGO68_gene11655</name>
</gene>
<evidence type="ECO:0000313" key="1">
    <source>
        <dbReference type="EMBL" id="TNV87546.1"/>
    </source>
</evidence>
<dbReference type="EMBL" id="RRYP01000370">
    <property type="protein sequence ID" value="TNV87546.1"/>
    <property type="molecule type" value="Genomic_DNA"/>
</dbReference>
<reference evidence="1" key="1">
    <citation type="submission" date="2019-06" db="EMBL/GenBank/DDBJ databases">
        <authorList>
            <person name="Zheng W."/>
        </authorList>
    </citation>
    <scope>NUCLEOTIDE SEQUENCE</scope>
    <source>
        <strain evidence="1">QDHG01</strain>
    </source>
</reference>
<organism evidence="1 2">
    <name type="scientific">Halteria grandinella</name>
    <dbReference type="NCBI Taxonomy" id="5974"/>
    <lineage>
        <taxon>Eukaryota</taxon>
        <taxon>Sar</taxon>
        <taxon>Alveolata</taxon>
        <taxon>Ciliophora</taxon>
        <taxon>Intramacronucleata</taxon>
        <taxon>Spirotrichea</taxon>
        <taxon>Stichotrichia</taxon>
        <taxon>Sporadotrichida</taxon>
        <taxon>Halteriidae</taxon>
        <taxon>Halteria</taxon>
    </lineage>
</organism>
<protein>
    <submittedName>
        <fullName evidence="1">Uncharacterized protein</fullName>
    </submittedName>
</protein>
<keyword evidence="2" id="KW-1185">Reference proteome</keyword>
<evidence type="ECO:0000313" key="2">
    <source>
        <dbReference type="Proteomes" id="UP000785679"/>
    </source>
</evidence>
<name>A0A8J8TAN4_HALGN</name>
<sequence length="299" mass="35447">MTAGTFTLISQQELNLLQTYSSERSSIQDCISQPSAHLSTTIIWHIKASAENSWKYLAKRQWICSKHWKKQLKPKRFCISLRLSLYKYPQTRSGISLRTFQLTGFSCHLFQVSCKKKIHNKKQDSTVRILFNISMKKATKSLEYGQKMTSLVPPLNYSFPKSSTKRQMCRRTSLRYCTSKDSSLTNLSRMKIKWKMPFAVFQVFKYRREKKRSTLTFKTCKQHSLRQFKRKYAKKKERKKARKSCLTQFFNKKSQVSNLKPINLKVHLLGQMTQFCNKRYGRKSTKTYTNSTIQIWLRY</sequence>